<feature type="compositionally biased region" description="Polar residues" evidence="1">
    <location>
        <begin position="814"/>
        <end position="826"/>
    </location>
</feature>
<dbReference type="PANTHER" id="PTHR30121:SF6">
    <property type="entry name" value="SLR6007 PROTEIN"/>
    <property type="match status" value="1"/>
</dbReference>
<dbReference type="InterPro" id="IPR027417">
    <property type="entry name" value="P-loop_NTPase"/>
</dbReference>
<dbReference type="EMBL" id="JAMQOM010000008">
    <property type="protein sequence ID" value="MDS0222862.1"/>
    <property type="molecule type" value="Genomic_DNA"/>
</dbReference>
<comment type="caution">
    <text evidence="2">The sequence shown here is derived from an EMBL/GenBank/DDBJ whole genome shotgun (WGS) entry which is preliminary data.</text>
</comment>
<dbReference type="Proteomes" id="UP001253439">
    <property type="component" value="Unassembled WGS sequence"/>
</dbReference>
<name>A0AAE4JHT1_9EURY</name>
<organism evidence="2 3">
    <name type="scientific">Haloarcula terrestris</name>
    <dbReference type="NCBI Taxonomy" id="2950533"/>
    <lineage>
        <taxon>Archaea</taxon>
        <taxon>Methanobacteriati</taxon>
        <taxon>Methanobacteriota</taxon>
        <taxon>Stenosarchaea group</taxon>
        <taxon>Halobacteria</taxon>
        <taxon>Halobacteriales</taxon>
        <taxon>Haloarculaceae</taxon>
        <taxon>Haloarcula</taxon>
    </lineage>
</organism>
<gene>
    <name evidence="2" type="ORF">NDI54_16065</name>
</gene>
<feature type="region of interest" description="Disordered" evidence="1">
    <location>
        <begin position="814"/>
        <end position="847"/>
    </location>
</feature>
<accession>A0AAE4JHT1</accession>
<dbReference type="AlphaFoldDB" id="A0AAE4JHT1"/>
<sequence>MAEQNNLPVPVEETRQYIRITPTDEPIDPDTATAQFERLHTLKSRNTDTALLSRFINTPPTIELYLVAPPEDTQTIQYYVGIDTPDLHQPLERILRTLFPDSYEFRTVQWAPSLLPAQPAAGVQFEGRPDRRKDWQTRLTPLQEFQNESKHVRTPLASVVEAVAATDGPALLQILIRPKADWSTDRDLHRRELEEGRESWLGQIITALIAPADPTHTDTPVPVEDRTRLNELADRDPRHSFEVNIRAILSNNTDQHVADDLATAFAEVSHTTYELTGTVYTDTDAEDFRTRICDRTFQPADYDRLQNRLPLTTPASPGIVADASELGSLCVLDGSTLTTAARRALATTPGERRMLPPPPATHLTPFRGDGLPLGRPLSQDGTAQDEPVTLPPSLQSLHVAWFGKTGSGKSTSLTNGIVTNHAATDGADIMFLPKGGGMATEYMCAHYVTYGDLDNVLYFDCAALLPALSVFDIRKDLAAGVSRTTAVEDKADHYLELLVGIMGRDRFEQAVRSPDIIRYLVKALFDPVNGDDAFQHRDLHAAAQEMHDRQSAPAVADEDLERLLAGVVANSARSFDEIMQGVANRIEKIPVDRRLARMFNHVPEADDPHFDFGDFLDDDVVIIVDTGRVRTDTQRVMTLVLLSNLWSALRRRAQSTPATESYNLVNVYLEEAASVATSSILQDLLSQSRGFGVGITLAMQFPDQLRRIDDAVYRELLNNVSTYVTGNVPTDDRLASRFTTADMSATEMADQLKWLPRGEWLVQLPAPFDQPEPRPFQVASLPLPAGDPDGPGQSIATDEMEPLIADVTARTRSNAGLTLQAPSTAGETDDSTDPTDESGAMRVDSALPHTRRLPEMVSYDRESHALHCQDCGNRYDPSIDGMRRAIACCGSLADVDPDDVPICTLNLKRSAEERETSEWSTTQLCFLQAVYNAQQLRYDPLEYDLLSDSMLRLQEYVGIESDAVQDLCDADVLRHDTDRPHRLYSVTPAGRDAIGESYRRGVDYGHECGDLEESSEHVLAVEAARLYLEHEYVADGDSPVTKVVPYYEIQDGSLPAATFMGTDEAAVETVSESYSLHRLDLVGLDGDGEIRVTVEAERVNNDLRRAVPADFDKMAACSPDEAIWVAMSHDAAHEILAALNDPLEGEPRVEKTYSESTPASSFTIDEPGFSDILTVNQLLDRIDRPDPRDLQG</sequence>
<evidence type="ECO:0000313" key="3">
    <source>
        <dbReference type="Proteomes" id="UP001253439"/>
    </source>
</evidence>
<reference evidence="2 3" key="1">
    <citation type="submission" date="2022-06" db="EMBL/GenBank/DDBJ databases">
        <title>Haloarcula sp. a new haloarchaeum isolate from saline soil.</title>
        <authorList>
            <person name="Strakova D."/>
            <person name="Galisteo C."/>
            <person name="Sanchez-Porro C."/>
            <person name="Ventosa A."/>
        </authorList>
    </citation>
    <scope>NUCLEOTIDE SEQUENCE [LARGE SCALE GENOMIC DNA]</scope>
    <source>
        <strain evidence="2 3">S1AR25-5A</strain>
    </source>
</reference>
<evidence type="ECO:0000313" key="2">
    <source>
        <dbReference type="EMBL" id="MDS0222862.1"/>
    </source>
</evidence>
<feature type="compositionally biased region" description="Acidic residues" evidence="1">
    <location>
        <begin position="827"/>
        <end position="836"/>
    </location>
</feature>
<dbReference type="SUPFAM" id="SSF52540">
    <property type="entry name" value="P-loop containing nucleoside triphosphate hydrolases"/>
    <property type="match status" value="1"/>
</dbReference>
<dbReference type="CDD" id="cd01127">
    <property type="entry name" value="TrwB_TraG_TraD_VirD4"/>
    <property type="match status" value="1"/>
</dbReference>
<protein>
    <recommendedName>
        <fullName evidence="4">ATP-binding protein</fullName>
    </recommendedName>
</protein>
<dbReference type="PANTHER" id="PTHR30121">
    <property type="entry name" value="UNCHARACTERIZED PROTEIN YJGR-RELATED"/>
    <property type="match status" value="1"/>
</dbReference>
<proteinExistence type="predicted"/>
<evidence type="ECO:0008006" key="4">
    <source>
        <dbReference type="Google" id="ProtNLM"/>
    </source>
</evidence>
<dbReference type="Gene3D" id="3.40.50.300">
    <property type="entry name" value="P-loop containing nucleotide triphosphate hydrolases"/>
    <property type="match status" value="1"/>
</dbReference>
<evidence type="ECO:0000256" key="1">
    <source>
        <dbReference type="SAM" id="MobiDB-lite"/>
    </source>
</evidence>
<dbReference type="RefSeq" id="WP_310897475.1">
    <property type="nucleotide sequence ID" value="NZ_JAMQOM010000008.1"/>
</dbReference>
<dbReference type="InterPro" id="IPR051162">
    <property type="entry name" value="T4SS_component"/>
</dbReference>
<keyword evidence="3" id="KW-1185">Reference proteome</keyword>